<evidence type="ECO:0000259" key="6">
    <source>
        <dbReference type="Pfam" id="PF07731"/>
    </source>
</evidence>
<name>A0A6A6F321_9PEZI</name>
<dbReference type="Pfam" id="PF00394">
    <property type="entry name" value="Cu-oxidase"/>
    <property type="match status" value="1"/>
</dbReference>
<dbReference type="Pfam" id="PF07731">
    <property type="entry name" value="Cu-oxidase_2"/>
    <property type="match status" value="1"/>
</dbReference>
<evidence type="ECO:0000259" key="5">
    <source>
        <dbReference type="Pfam" id="PF00394"/>
    </source>
</evidence>
<evidence type="ECO:0000256" key="1">
    <source>
        <dbReference type="ARBA" id="ARBA00010609"/>
    </source>
</evidence>
<sequence>MASLLMPIFDGLGNVTFINTLLASTGVLLSIIPGLLQNGPTPLGQGIPWGNRTAGGANVYEITPDTGVTRYYNFNIARMTLAPDGIPTPMIVVNGQFPGPMIEANWGDWIEVVVTNSIDDPAEGTALHWHGLLQKKTPWYDGVPSVHMCPIAPGETFVYRFQADIYGSSWWHAHYSAQYAGGILGPMIIHGPTDNYPTQDYADLGPILVSDKYNADYYTLVQQSMSNNPAIAALVTSSNTLIQGRMSADCSNAPADVQCTPGAPLAKFGFTTGRTHLLRFINTAAAGYMVISLDRHDMVVVANDFVPIKPYTTKFVTLFVGQRIDVLVTANQRASAYWLRVRQPVLCALAAQPFALAAIYYDGVDTQRRPNSLPNLDFVQPTLINCGDAPLAKTEPFLPIKLDPPDVTVTIKITQTVNATGHTHYLMNGQTFRANYNFPLLNLTYSGNTSFPDNPEWNVYNFGRNETIRFIFENYVPFGHPMHIHGQNMCIVDEGVGRYNGINAVRPENPARRDIASLKPNGYLVAQLVSDNPGVWGFHCHIAWHVGQGLYINVVQKPDEVMQRDEIPVITAQTCAAWSEFTENNPPNQIDSGLRKYMNVRKFKNVRML</sequence>
<reference evidence="8" key="1">
    <citation type="journal article" date="2020" name="Stud. Mycol.">
        <title>101 Dothideomycetes genomes: a test case for predicting lifestyles and emergence of pathogens.</title>
        <authorList>
            <person name="Haridas S."/>
            <person name="Albert R."/>
            <person name="Binder M."/>
            <person name="Bloem J."/>
            <person name="Labutti K."/>
            <person name="Salamov A."/>
            <person name="Andreopoulos B."/>
            <person name="Baker S."/>
            <person name="Barry K."/>
            <person name="Bills G."/>
            <person name="Bluhm B."/>
            <person name="Cannon C."/>
            <person name="Castanera R."/>
            <person name="Culley D."/>
            <person name="Daum C."/>
            <person name="Ezra D."/>
            <person name="Gonzalez J."/>
            <person name="Henrissat B."/>
            <person name="Kuo A."/>
            <person name="Liang C."/>
            <person name="Lipzen A."/>
            <person name="Lutzoni F."/>
            <person name="Magnuson J."/>
            <person name="Mondo S."/>
            <person name="Nolan M."/>
            <person name="Ohm R."/>
            <person name="Pangilinan J."/>
            <person name="Park H.-J."/>
            <person name="Ramirez L."/>
            <person name="Alfaro M."/>
            <person name="Sun H."/>
            <person name="Tritt A."/>
            <person name="Yoshinaga Y."/>
            <person name="Zwiers L.-H."/>
            <person name="Turgeon B."/>
            <person name="Goodwin S."/>
            <person name="Spatafora J."/>
            <person name="Crous P."/>
            <person name="Grigoriev I."/>
        </authorList>
    </citation>
    <scope>NUCLEOTIDE SEQUENCE</scope>
    <source>
        <strain evidence="8">SCOH1-5</strain>
    </source>
</reference>
<dbReference type="InterPro" id="IPR008972">
    <property type="entry name" value="Cupredoxin"/>
</dbReference>
<dbReference type="Proteomes" id="UP000799539">
    <property type="component" value="Unassembled WGS sequence"/>
</dbReference>
<evidence type="ECO:0000256" key="4">
    <source>
        <dbReference type="ARBA" id="ARBA00023008"/>
    </source>
</evidence>
<accession>A0A6A6F321</accession>
<evidence type="ECO:0000259" key="7">
    <source>
        <dbReference type="Pfam" id="PF07732"/>
    </source>
</evidence>
<comment type="similarity">
    <text evidence="1">Belongs to the multicopper oxidase family.</text>
</comment>
<feature type="domain" description="Plastocyanin-like" evidence="5">
    <location>
        <begin position="206"/>
        <end position="362"/>
    </location>
</feature>
<evidence type="ECO:0000313" key="8">
    <source>
        <dbReference type="EMBL" id="KAF2206931.1"/>
    </source>
</evidence>
<keyword evidence="9" id="KW-1185">Reference proteome</keyword>
<dbReference type="GO" id="GO:0016491">
    <property type="term" value="F:oxidoreductase activity"/>
    <property type="evidence" value="ECO:0007669"/>
    <property type="project" value="UniProtKB-KW"/>
</dbReference>
<dbReference type="Gene3D" id="2.60.40.420">
    <property type="entry name" value="Cupredoxins - blue copper proteins"/>
    <property type="match status" value="3"/>
</dbReference>
<dbReference type="PROSITE" id="PS00080">
    <property type="entry name" value="MULTICOPPER_OXIDASE2"/>
    <property type="match status" value="1"/>
</dbReference>
<evidence type="ECO:0000256" key="2">
    <source>
        <dbReference type="ARBA" id="ARBA00022723"/>
    </source>
</evidence>
<dbReference type="EMBL" id="ML992709">
    <property type="protein sequence ID" value="KAF2206931.1"/>
    <property type="molecule type" value="Genomic_DNA"/>
</dbReference>
<dbReference type="FunFam" id="2.60.40.420:FF:000021">
    <property type="entry name" value="Extracellular dihydrogeodin oxidase/laccase"/>
    <property type="match status" value="1"/>
</dbReference>
<gene>
    <name evidence="8" type="ORF">CERZMDRAFT_115487</name>
</gene>
<dbReference type="PROSITE" id="PS00079">
    <property type="entry name" value="MULTICOPPER_OXIDASE1"/>
    <property type="match status" value="1"/>
</dbReference>
<evidence type="ECO:0000313" key="9">
    <source>
        <dbReference type="Proteomes" id="UP000799539"/>
    </source>
</evidence>
<keyword evidence="4" id="KW-0186">Copper</keyword>
<proteinExistence type="inferred from homology"/>
<dbReference type="PANTHER" id="PTHR11709:SF145">
    <property type="entry name" value="LCC1"/>
    <property type="match status" value="1"/>
</dbReference>
<dbReference type="InterPro" id="IPR011707">
    <property type="entry name" value="Cu-oxidase-like_N"/>
</dbReference>
<dbReference type="CDD" id="cd13901">
    <property type="entry name" value="CuRO_3_MaLCC_like"/>
    <property type="match status" value="1"/>
</dbReference>
<dbReference type="AlphaFoldDB" id="A0A6A6F321"/>
<dbReference type="PANTHER" id="PTHR11709">
    <property type="entry name" value="MULTI-COPPER OXIDASE"/>
    <property type="match status" value="1"/>
</dbReference>
<dbReference type="OrthoDB" id="2121828at2759"/>
<dbReference type="InterPro" id="IPR045087">
    <property type="entry name" value="Cu-oxidase_fam"/>
</dbReference>
<feature type="domain" description="Plastocyanin-like" evidence="6">
    <location>
        <begin position="438"/>
        <end position="559"/>
    </location>
</feature>
<dbReference type="GO" id="GO:0005507">
    <property type="term" value="F:copper ion binding"/>
    <property type="evidence" value="ECO:0007669"/>
    <property type="project" value="InterPro"/>
</dbReference>
<dbReference type="InterPro" id="IPR033138">
    <property type="entry name" value="Cu_oxidase_CS"/>
</dbReference>
<keyword evidence="3" id="KW-0560">Oxidoreductase</keyword>
<protein>
    <recommendedName>
        <fullName evidence="10">Multicopper oxidase</fullName>
    </recommendedName>
</protein>
<dbReference type="InterPro" id="IPR001117">
    <property type="entry name" value="Cu-oxidase_2nd"/>
</dbReference>
<dbReference type="InterPro" id="IPR011706">
    <property type="entry name" value="Cu-oxidase_C"/>
</dbReference>
<dbReference type="Pfam" id="PF07732">
    <property type="entry name" value="Cu-oxidase_3"/>
    <property type="match status" value="1"/>
</dbReference>
<evidence type="ECO:0000256" key="3">
    <source>
        <dbReference type="ARBA" id="ARBA00023002"/>
    </source>
</evidence>
<organism evidence="8 9">
    <name type="scientific">Cercospora zeae-maydis SCOH1-5</name>
    <dbReference type="NCBI Taxonomy" id="717836"/>
    <lineage>
        <taxon>Eukaryota</taxon>
        <taxon>Fungi</taxon>
        <taxon>Dikarya</taxon>
        <taxon>Ascomycota</taxon>
        <taxon>Pezizomycotina</taxon>
        <taxon>Dothideomycetes</taxon>
        <taxon>Dothideomycetidae</taxon>
        <taxon>Mycosphaerellales</taxon>
        <taxon>Mycosphaerellaceae</taxon>
        <taxon>Cercospora</taxon>
    </lineage>
</organism>
<evidence type="ECO:0008006" key="10">
    <source>
        <dbReference type="Google" id="ProtNLM"/>
    </source>
</evidence>
<feature type="domain" description="Plastocyanin-like" evidence="7">
    <location>
        <begin position="77"/>
        <end position="192"/>
    </location>
</feature>
<dbReference type="InterPro" id="IPR002355">
    <property type="entry name" value="Cu_oxidase_Cu_BS"/>
</dbReference>
<keyword evidence="2" id="KW-0479">Metal-binding</keyword>
<dbReference type="SUPFAM" id="SSF49503">
    <property type="entry name" value="Cupredoxins"/>
    <property type="match status" value="3"/>
</dbReference>
<dbReference type="CDD" id="cd13854">
    <property type="entry name" value="CuRO_1_MaLCC_like"/>
    <property type="match status" value="1"/>
</dbReference>